<dbReference type="InterPro" id="IPR001851">
    <property type="entry name" value="ABC_transp_permease"/>
</dbReference>
<evidence type="ECO:0000313" key="9">
    <source>
        <dbReference type="Proteomes" id="UP001165074"/>
    </source>
</evidence>
<evidence type="ECO:0000256" key="6">
    <source>
        <dbReference type="SAM" id="MobiDB-lite"/>
    </source>
</evidence>
<keyword evidence="3 7" id="KW-0812">Transmembrane</keyword>
<feature type="transmembrane region" description="Helical" evidence="7">
    <location>
        <begin position="83"/>
        <end position="114"/>
    </location>
</feature>
<feature type="transmembrane region" description="Helical" evidence="7">
    <location>
        <begin position="247"/>
        <end position="270"/>
    </location>
</feature>
<proteinExistence type="predicted"/>
<evidence type="ECO:0000256" key="2">
    <source>
        <dbReference type="ARBA" id="ARBA00022475"/>
    </source>
</evidence>
<keyword evidence="4 7" id="KW-1133">Transmembrane helix</keyword>
<keyword evidence="5 7" id="KW-0472">Membrane</keyword>
<organism evidence="8 9">
    <name type="scientific">Actinoallomurus iriomotensis</name>
    <dbReference type="NCBI Taxonomy" id="478107"/>
    <lineage>
        <taxon>Bacteria</taxon>
        <taxon>Bacillati</taxon>
        <taxon>Actinomycetota</taxon>
        <taxon>Actinomycetes</taxon>
        <taxon>Streptosporangiales</taxon>
        <taxon>Thermomonosporaceae</taxon>
        <taxon>Actinoallomurus</taxon>
    </lineage>
</organism>
<feature type="transmembrane region" description="Helical" evidence="7">
    <location>
        <begin position="156"/>
        <end position="182"/>
    </location>
</feature>
<evidence type="ECO:0000256" key="7">
    <source>
        <dbReference type="SAM" id="Phobius"/>
    </source>
</evidence>
<keyword evidence="9" id="KW-1185">Reference proteome</keyword>
<feature type="region of interest" description="Disordered" evidence="6">
    <location>
        <begin position="1"/>
        <end position="39"/>
    </location>
</feature>
<comment type="subcellular location">
    <subcellularLocation>
        <location evidence="1">Cell membrane</location>
        <topology evidence="1">Multi-pass membrane protein</topology>
    </subcellularLocation>
</comment>
<reference evidence="8" key="1">
    <citation type="submission" date="2023-03" db="EMBL/GenBank/DDBJ databases">
        <title>Actinoallomurus iriomotensis NBRC 103684.</title>
        <authorList>
            <person name="Ichikawa N."/>
            <person name="Sato H."/>
            <person name="Tonouchi N."/>
        </authorList>
    </citation>
    <scope>NUCLEOTIDE SEQUENCE</scope>
    <source>
        <strain evidence="8">NBRC 103684</strain>
    </source>
</reference>
<feature type="transmembrane region" description="Helical" evidence="7">
    <location>
        <begin position="44"/>
        <end position="63"/>
    </location>
</feature>
<feature type="transmembrane region" description="Helical" evidence="7">
    <location>
        <begin position="126"/>
        <end position="149"/>
    </location>
</feature>
<evidence type="ECO:0000256" key="4">
    <source>
        <dbReference type="ARBA" id="ARBA00022989"/>
    </source>
</evidence>
<comment type="caution">
    <text evidence="8">The sequence shown here is derived from an EMBL/GenBank/DDBJ whole genome shotgun (WGS) entry which is preliminary data.</text>
</comment>
<feature type="transmembrane region" description="Helical" evidence="7">
    <location>
        <begin position="276"/>
        <end position="294"/>
    </location>
</feature>
<dbReference type="Pfam" id="PF02653">
    <property type="entry name" value="BPD_transp_2"/>
    <property type="match status" value="1"/>
</dbReference>
<dbReference type="GO" id="GO:0005886">
    <property type="term" value="C:plasma membrane"/>
    <property type="evidence" value="ECO:0007669"/>
    <property type="project" value="UniProtKB-SubCell"/>
</dbReference>
<dbReference type="Proteomes" id="UP001165074">
    <property type="component" value="Unassembled WGS sequence"/>
</dbReference>
<dbReference type="GO" id="GO:0022857">
    <property type="term" value="F:transmembrane transporter activity"/>
    <property type="evidence" value="ECO:0007669"/>
    <property type="project" value="InterPro"/>
</dbReference>
<accession>A0A9W6SDY2</accession>
<feature type="transmembrane region" description="Helical" evidence="7">
    <location>
        <begin position="326"/>
        <end position="346"/>
    </location>
</feature>
<evidence type="ECO:0000256" key="5">
    <source>
        <dbReference type="ARBA" id="ARBA00023136"/>
    </source>
</evidence>
<feature type="transmembrane region" description="Helical" evidence="7">
    <location>
        <begin position="301"/>
        <end position="320"/>
    </location>
</feature>
<evidence type="ECO:0000313" key="8">
    <source>
        <dbReference type="EMBL" id="GLY91831.1"/>
    </source>
</evidence>
<dbReference type="EMBL" id="BSTK01000022">
    <property type="protein sequence ID" value="GLY91831.1"/>
    <property type="molecule type" value="Genomic_DNA"/>
</dbReference>
<dbReference type="RefSeq" id="WP_285583689.1">
    <property type="nucleotide sequence ID" value="NZ_BSTK01000022.1"/>
</dbReference>
<gene>
    <name evidence="8" type="ORF">Airi02_097590</name>
</gene>
<name>A0A9W6SDY2_9ACTN</name>
<evidence type="ECO:0000256" key="3">
    <source>
        <dbReference type="ARBA" id="ARBA00022692"/>
    </source>
</evidence>
<protein>
    <submittedName>
        <fullName evidence="8">Sugar ABC transporter permease</fullName>
    </submittedName>
</protein>
<evidence type="ECO:0000256" key="1">
    <source>
        <dbReference type="ARBA" id="ARBA00004651"/>
    </source>
</evidence>
<dbReference type="PANTHER" id="PTHR32196">
    <property type="entry name" value="ABC TRANSPORTER PERMEASE PROTEIN YPHD-RELATED-RELATED"/>
    <property type="match status" value="1"/>
</dbReference>
<feature type="transmembrane region" description="Helical" evidence="7">
    <location>
        <begin position="202"/>
        <end position="226"/>
    </location>
</feature>
<sequence>MQTNAQPPEAGPAIDQPAIDRSATDPPPPAPDPSGRGSRLGSLGSRYALVGVWVAMAVVYLAIMPDKFARTTSIQAIFGSQQLLVFLAMAALSTLVVGEFDLSVASVMGIAATIIAALNGRHGVDIWLACLVAVLAATACGAVNAFFVVVLRVPSLVVTLGTGTLAIGIAKLLAGSGAVSIIPDDAFRDLTQYGVLGMPVSFWYGLVLVAAFAYVCSCTPLGRHLMFVGASREVARLAGIRVNRIRAGSYLTAGFLAGLAGVVLVSSVGGFNPTDAATYLLPTLAAVFLSTAVVQPGQFNAIGTIISIYVLETGIFGLQLLGLSGWIQDVFYGGGLVFAVALATLVRRHSTTA</sequence>
<keyword evidence="2" id="KW-1003">Cell membrane</keyword>
<dbReference type="CDD" id="cd06579">
    <property type="entry name" value="TM_PBP1_transp_AraH_like"/>
    <property type="match status" value="1"/>
</dbReference>
<dbReference type="AlphaFoldDB" id="A0A9W6SDY2"/>